<dbReference type="GO" id="GO:0051301">
    <property type="term" value="P:cell division"/>
    <property type="evidence" value="ECO:0007669"/>
    <property type="project" value="UniProtKB-KW"/>
</dbReference>
<proteinExistence type="predicted"/>
<protein>
    <submittedName>
        <fullName evidence="1">Cell division topological specificity factor MinE</fullName>
    </submittedName>
</protein>
<evidence type="ECO:0000313" key="1">
    <source>
        <dbReference type="EMBL" id="AZZ38715.1"/>
    </source>
</evidence>
<dbReference type="KEGG" id="aji:C0Z10_01950"/>
<dbReference type="AlphaFoldDB" id="A0A3T0RX57"/>
<dbReference type="EMBL" id="CP025570">
    <property type="protein sequence ID" value="AZZ38715.1"/>
    <property type="molecule type" value="Genomic_DNA"/>
</dbReference>
<keyword evidence="1" id="KW-0131">Cell cycle</keyword>
<evidence type="ECO:0000313" key="2">
    <source>
        <dbReference type="Proteomes" id="UP000285875"/>
    </source>
</evidence>
<keyword evidence="1" id="KW-0132">Cell division</keyword>
<organism evidence="1 2">
    <name type="scientific">Acidipropionibacterium jensenii</name>
    <dbReference type="NCBI Taxonomy" id="1749"/>
    <lineage>
        <taxon>Bacteria</taxon>
        <taxon>Bacillati</taxon>
        <taxon>Actinomycetota</taxon>
        <taxon>Actinomycetes</taxon>
        <taxon>Propionibacteriales</taxon>
        <taxon>Propionibacteriaceae</taxon>
        <taxon>Acidipropionibacterium</taxon>
    </lineage>
</organism>
<sequence>MATVSGAQGKRISKPSSDRRGVLAMLIVCTVLAVACAVIPSIWAARAGVLVALVMAWVSVLMAWREMESIRTAHLAELKAVRQASVKEEQRHHKESMDMIDTFANRVGILSKSLSDTRGKLDRAENELSTLRGDKAALQYKVAAGNKKVNALESRVAELETELAGILADAEAGRVVDLPGRTLADAGVPSAGEIWETGSVPTVVDMSRVDFPGDDQVERKHA</sequence>
<gene>
    <name evidence="1" type="ORF">C0Z10_01950</name>
</gene>
<dbReference type="Proteomes" id="UP000285875">
    <property type="component" value="Chromosome"/>
</dbReference>
<name>A0A3T0RX57_9ACTN</name>
<dbReference type="Gene3D" id="1.20.5.340">
    <property type="match status" value="1"/>
</dbReference>
<reference evidence="2" key="1">
    <citation type="submission" date="2017-12" db="EMBL/GenBank/DDBJ databases">
        <title>Whole genome sequencing of Acidipropionibacterium jensenii strains JS279 and JS280.</title>
        <authorList>
            <person name="Deptula P."/>
            <person name="Laine P."/>
            <person name="Smolander O.-P."/>
            <person name="Paulin L."/>
            <person name="Auvinen P."/>
            <person name="Varmanen P."/>
        </authorList>
    </citation>
    <scope>NUCLEOTIDE SEQUENCE [LARGE SCALE GENOMIC DNA]</scope>
    <source>
        <strain evidence="2">JS280</strain>
    </source>
</reference>
<accession>A0A3T0RX57</accession>